<dbReference type="PANTHER" id="PTHR24567:SF74">
    <property type="entry name" value="HTH-TYPE TRANSCRIPTIONAL REGULATOR ARCR"/>
    <property type="match status" value="1"/>
</dbReference>
<reference evidence="6" key="1">
    <citation type="submission" date="2023-02" db="EMBL/GenBank/DDBJ databases">
        <title>Kitasatospora phosalacinea NBRC 14362.</title>
        <authorList>
            <person name="Ichikawa N."/>
            <person name="Sato H."/>
            <person name="Tonouchi N."/>
        </authorList>
    </citation>
    <scope>NUCLEOTIDE SEQUENCE</scope>
    <source>
        <strain evidence="6">NBRC 14362</strain>
    </source>
</reference>
<keyword evidence="1" id="KW-0805">Transcription regulation</keyword>
<dbReference type="InterPro" id="IPR000595">
    <property type="entry name" value="cNMP-bd_dom"/>
</dbReference>
<dbReference type="PROSITE" id="PS50042">
    <property type="entry name" value="CNMP_BINDING_3"/>
    <property type="match status" value="1"/>
</dbReference>
<organism evidence="6 7">
    <name type="scientific">Kitasatospora phosalacinea</name>
    <dbReference type="NCBI Taxonomy" id="2065"/>
    <lineage>
        <taxon>Bacteria</taxon>
        <taxon>Bacillati</taxon>
        <taxon>Actinomycetota</taxon>
        <taxon>Actinomycetes</taxon>
        <taxon>Kitasatosporales</taxon>
        <taxon>Streptomycetaceae</taxon>
        <taxon>Kitasatospora</taxon>
    </lineage>
</organism>
<comment type="caution">
    <text evidence="6">The sequence shown here is derived from an EMBL/GenBank/DDBJ whole genome shotgun (WGS) entry which is preliminary data.</text>
</comment>
<evidence type="ECO:0000256" key="1">
    <source>
        <dbReference type="ARBA" id="ARBA00023015"/>
    </source>
</evidence>
<feature type="domain" description="HTH crp-type" evidence="5">
    <location>
        <begin position="133"/>
        <end position="205"/>
    </location>
</feature>
<dbReference type="Gene3D" id="1.10.10.10">
    <property type="entry name" value="Winged helix-like DNA-binding domain superfamily/Winged helix DNA-binding domain"/>
    <property type="match status" value="1"/>
</dbReference>
<dbReference type="GO" id="GO:0003677">
    <property type="term" value="F:DNA binding"/>
    <property type="evidence" value="ECO:0007669"/>
    <property type="project" value="UniProtKB-KW"/>
</dbReference>
<dbReference type="Proteomes" id="UP001165143">
    <property type="component" value="Unassembled WGS sequence"/>
</dbReference>
<dbReference type="SUPFAM" id="SSF51206">
    <property type="entry name" value="cAMP-binding domain-like"/>
    <property type="match status" value="1"/>
</dbReference>
<dbReference type="InterPro" id="IPR018490">
    <property type="entry name" value="cNMP-bd_dom_sf"/>
</dbReference>
<accession>A0A9W6PDA9</accession>
<dbReference type="Gene3D" id="2.60.120.10">
    <property type="entry name" value="Jelly Rolls"/>
    <property type="match status" value="1"/>
</dbReference>
<dbReference type="InterPro" id="IPR050397">
    <property type="entry name" value="Env_Response_Regulators"/>
</dbReference>
<keyword evidence="2" id="KW-0238">DNA-binding</keyword>
<feature type="domain" description="Cyclic nucleotide-binding" evidence="4">
    <location>
        <begin position="17"/>
        <end position="102"/>
    </location>
</feature>
<dbReference type="Pfam" id="PF13545">
    <property type="entry name" value="HTH_Crp_2"/>
    <property type="match status" value="1"/>
</dbReference>
<dbReference type="OrthoDB" id="41390at2"/>
<evidence type="ECO:0000313" key="7">
    <source>
        <dbReference type="Proteomes" id="UP001165143"/>
    </source>
</evidence>
<dbReference type="EMBL" id="BSRX01000004">
    <property type="protein sequence ID" value="GLW52868.1"/>
    <property type="molecule type" value="Genomic_DNA"/>
</dbReference>
<dbReference type="RefSeq" id="WP_051776540.1">
    <property type="nucleotide sequence ID" value="NZ_BSRX01000004.1"/>
</dbReference>
<dbReference type="PROSITE" id="PS51063">
    <property type="entry name" value="HTH_CRP_2"/>
    <property type="match status" value="1"/>
</dbReference>
<protein>
    <submittedName>
        <fullName evidence="6">Crp/Fnr family transcriptional regulator</fullName>
    </submittedName>
</protein>
<dbReference type="CDD" id="cd00038">
    <property type="entry name" value="CAP_ED"/>
    <property type="match status" value="1"/>
</dbReference>
<evidence type="ECO:0000256" key="2">
    <source>
        <dbReference type="ARBA" id="ARBA00023125"/>
    </source>
</evidence>
<evidence type="ECO:0000259" key="4">
    <source>
        <dbReference type="PROSITE" id="PS50042"/>
    </source>
</evidence>
<dbReference type="AlphaFoldDB" id="A0A9W6PDA9"/>
<proteinExistence type="predicted"/>
<keyword evidence="3" id="KW-0804">Transcription</keyword>
<evidence type="ECO:0000259" key="5">
    <source>
        <dbReference type="PROSITE" id="PS51063"/>
    </source>
</evidence>
<evidence type="ECO:0000256" key="3">
    <source>
        <dbReference type="ARBA" id="ARBA00023163"/>
    </source>
</evidence>
<dbReference type="InterPro" id="IPR014710">
    <property type="entry name" value="RmlC-like_jellyroll"/>
</dbReference>
<sequence>MGELDDYAGLVEGAGVPESWRPGRVLMRERETSDGVFFIGVGMVKVLAGAANGRTGVLAWRGLGELIGEQACVDGRPRSATAVVTRAGTGTFLAAPAFKELMHDHPGFAESVLRNMSIRLRESGQDRTDLGTLSVGGRTAAFLARYARRDPRFDEVTGGVVSLTQQELAETVGASRESVIRVLQDFQEAGWLKRGRGRIFVLDAVGLEVRARKG</sequence>
<name>A0A9W6PDA9_9ACTN</name>
<dbReference type="InterPro" id="IPR012318">
    <property type="entry name" value="HTH_CRP"/>
</dbReference>
<dbReference type="SUPFAM" id="SSF46785">
    <property type="entry name" value="Winged helix' DNA-binding domain"/>
    <property type="match status" value="1"/>
</dbReference>
<dbReference type="Pfam" id="PF00027">
    <property type="entry name" value="cNMP_binding"/>
    <property type="match status" value="1"/>
</dbReference>
<dbReference type="InterPro" id="IPR036388">
    <property type="entry name" value="WH-like_DNA-bd_sf"/>
</dbReference>
<evidence type="ECO:0000313" key="6">
    <source>
        <dbReference type="EMBL" id="GLW52868.1"/>
    </source>
</evidence>
<dbReference type="PANTHER" id="PTHR24567">
    <property type="entry name" value="CRP FAMILY TRANSCRIPTIONAL REGULATORY PROTEIN"/>
    <property type="match status" value="1"/>
</dbReference>
<gene>
    <name evidence="6" type="ORF">Kpho01_08790</name>
</gene>
<dbReference type="GO" id="GO:0003700">
    <property type="term" value="F:DNA-binding transcription factor activity"/>
    <property type="evidence" value="ECO:0007669"/>
    <property type="project" value="TreeGrafter"/>
</dbReference>
<dbReference type="GO" id="GO:0005829">
    <property type="term" value="C:cytosol"/>
    <property type="evidence" value="ECO:0007669"/>
    <property type="project" value="TreeGrafter"/>
</dbReference>
<dbReference type="InterPro" id="IPR036390">
    <property type="entry name" value="WH_DNA-bd_sf"/>
</dbReference>
<dbReference type="SMART" id="SM00419">
    <property type="entry name" value="HTH_CRP"/>
    <property type="match status" value="1"/>
</dbReference>